<proteinExistence type="predicted"/>
<evidence type="ECO:0000313" key="2">
    <source>
        <dbReference type="Proteomes" id="UP000799438"/>
    </source>
</evidence>
<organism evidence="1 2">
    <name type="scientific">Aplosporella prunicola CBS 121167</name>
    <dbReference type="NCBI Taxonomy" id="1176127"/>
    <lineage>
        <taxon>Eukaryota</taxon>
        <taxon>Fungi</taxon>
        <taxon>Dikarya</taxon>
        <taxon>Ascomycota</taxon>
        <taxon>Pezizomycotina</taxon>
        <taxon>Dothideomycetes</taxon>
        <taxon>Dothideomycetes incertae sedis</taxon>
        <taxon>Botryosphaeriales</taxon>
        <taxon>Aplosporellaceae</taxon>
        <taxon>Aplosporella</taxon>
    </lineage>
</organism>
<dbReference type="Proteomes" id="UP000799438">
    <property type="component" value="Unassembled WGS sequence"/>
</dbReference>
<protein>
    <submittedName>
        <fullName evidence="1">Uncharacterized protein</fullName>
    </submittedName>
</protein>
<sequence>MASSTTSADAPSNEGLSLPFNALKDSLKGLITALEAEQNFEQQEQMRSGKVFFMWDFVSNTARMLENLHITPDRFAAEKAEQKSDIMQRCMFADVLFNDTTGKMTLMCSGDTTEFGQHVKRASADCQQKAMQWGEAERVLG</sequence>
<dbReference type="GeneID" id="54297295"/>
<dbReference type="RefSeq" id="XP_033402044.1">
    <property type="nucleotide sequence ID" value="XM_033539799.1"/>
</dbReference>
<dbReference type="AlphaFoldDB" id="A0A6A6BSU4"/>
<dbReference type="EMBL" id="ML995476">
    <property type="protein sequence ID" value="KAF2146335.1"/>
    <property type="molecule type" value="Genomic_DNA"/>
</dbReference>
<keyword evidence="2" id="KW-1185">Reference proteome</keyword>
<evidence type="ECO:0000313" key="1">
    <source>
        <dbReference type="EMBL" id="KAF2146335.1"/>
    </source>
</evidence>
<reference evidence="1" key="1">
    <citation type="journal article" date="2020" name="Stud. Mycol.">
        <title>101 Dothideomycetes genomes: a test case for predicting lifestyles and emergence of pathogens.</title>
        <authorList>
            <person name="Haridas S."/>
            <person name="Albert R."/>
            <person name="Binder M."/>
            <person name="Bloem J."/>
            <person name="Labutti K."/>
            <person name="Salamov A."/>
            <person name="Andreopoulos B."/>
            <person name="Baker S."/>
            <person name="Barry K."/>
            <person name="Bills G."/>
            <person name="Bluhm B."/>
            <person name="Cannon C."/>
            <person name="Castanera R."/>
            <person name="Culley D."/>
            <person name="Daum C."/>
            <person name="Ezra D."/>
            <person name="Gonzalez J."/>
            <person name="Henrissat B."/>
            <person name="Kuo A."/>
            <person name="Liang C."/>
            <person name="Lipzen A."/>
            <person name="Lutzoni F."/>
            <person name="Magnuson J."/>
            <person name="Mondo S."/>
            <person name="Nolan M."/>
            <person name="Ohm R."/>
            <person name="Pangilinan J."/>
            <person name="Park H.-J."/>
            <person name="Ramirez L."/>
            <person name="Alfaro M."/>
            <person name="Sun H."/>
            <person name="Tritt A."/>
            <person name="Yoshinaga Y."/>
            <person name="Zwiers L.-H."/>
            <person name="Turgeon B."/>
            <person name="Goodwin S."/>
            <person name="Spatafora J."/>
            <person name="Crous P."/>
            <person name="Grigoriev I."/>
        </authorList>
    </citation>
    <scope>NUCLEOTIDE SEQUENCE</scope>
    <source>
        <strain evidence="1">CBS 121167</strain>
    </source>
</reference>
<accession>A0A6A6BSU4</accession>
<dbReference type="OrthoDB" id="5282002at2759"/>
<name>A0A6A6BSU4_9PEZI</name>
<gene>
    <name evidence="1" type="ORF">K452DRAFT_283614</name>
</gene>